<keyword evidence="2" id="KW-1133">Transmembrane helix</keyword>
<feature type="region of interest" description="Disordered" evidence="1">
    <location>
        <begin position="119"/>
        <end position="140"/>
    </location>
</feature>
<dbReference type="Proteomes" id="UP000031518">
    <property type="component" value="Unassembled WGS sequence"/>
</dbReference>
<feature type="transmembrane region" description="Helical" evidence="2">
    <location>
        <begin position="79"/>
        <end position="100"/>
    </location>
</feature>
<reference evidence="3 4" key="2">
    <citation type="submission" date="2015-01" db="EMBL/GenBank/DDBJ databases">
        <title>Complete genome sequence of Pyrinomonas methylaliphatogenes type strain K22T.</title>
        <authorList>
            <person name="Lee K.C.Y."/>
            <person name="Power J.F."/>
            <person name="Dunfield P.F."/>
            <person name="Morgan X.C."/>
            <person name="Huttenhower C."/>
            <person name="Stott M.B."/>
        </authorList>
    </citation>
    <scope>NUCLEOTIDE SEQUENCE [LARGE SCALE GENOMIC DNA]</scope>
    <source>
        <strain evidence="3 4">K22</strain>
    </source>
</reference>
<feature type="transmembrane region" description="Helical" evidence="2">
    <location>
        <begin position="53"/>
        <end position="73"/>
    </location>
</feature>
<sequence length="155" mass="16595">MFCPRCGQPFNDEGHFCSRCGFLLDGVRLLLADDGALPILQESPRRRGVRHGAIVMLSGCVITPLLAVLNELMALPDALVAFAAVIFFVGGLMRILYALAFEPGGLRLPSAKTPVISSPPDGALSNRLPAHPPSVTDKTTKLFGGSEVERIGRRD</sequence>
<keyword evidence="4" id="KW-1185">Reference proteome</keyword>
<dbReference type="EMBL" id="CBXV010000007">
    <property type="protein sequence ID" value="CDM65955.1"/>
    <property type="molecule type" value="Genomic_DNA"/>
</dbReference>
<proteinExistence type="predicted"/>
<dbReference type="OrthoDB" id="192868at2"/>
<evidence type="ECO:0000313" key="4">
    <source>
        <dbReference type="Proteomes" id="UP000031518"/>
    </source>
</evidence>
<protein>
    <submittedName>
        <fullName evidence="3">Zinc-ribbon domain</fullName>
    </submittedName>
</protein>
<gene>
    <name evidence="3" type="ORF">PYK22_01964</name>
</gene>
<name>A0A0B6X0M4_9BACT</name>
<dbReference type="RefSeq" id="WP_157770804.1">
    <property type="nucleotide sequence ID" value="NZ_CBXV010000007.1"/>
</dbReference>
<keyword evidence="2" id="KW-0812">Transmembrane</keyword>
<accession>A0A0B6X0M4</accession>
<evidence type="ECO:0000313" key="3">
    <source>
        <dbReference type="EMBL" id="CDM65955.1"/>
    </source>
</evidence>
<organism evidence="3 4">
    <name type="scientific">Pyrinomonas methylaliphatogenes</name>
    <dbReference type="NCBI Taxonomy" id="454194"/>
    <lineage>
        <taxon>Bacteria</taxon>
        <taxon>Pseudomonadati</taxon>
        <taxon>Acidobacteriota</taxon>
        <taxon>Blastocatellia</taxon>
        <taxon>Blastocatellales</taxon>
        <taxon>Pyrinomonadaceae</taxon>
        <taxon>Pyrinomonas</taxon>
    </lineage>
</organism>
<evidence type="ECO:0000256" key="1">
    <source>
        <dbReference type="SAM" id="MobiDB-lite"/>
    </source>
</evidence>
<dbReference type="AlphaFoldDB" id="A0A0B6X0M4"/>
<evidence type="ECO:0000256" key="2">
    <source>
        <dbReference type="SAM" id="Phobius"/>
    </source>
</evidence>
<reference evidence="3 4" key="1">
    <citation type="submission" date="2013-12" db="EMBL/GenBank/DDBJ databases">
        <authorList>
            <person name="Stott M."/>
        </authorList>
    </citation>
    <scope>NUCLEOTIDE SEQUENCE [LARGE SCALE GENOMIC DNA]</scope>
    <source>
        <strain evidence="3 4">K22</strain>
    </source>
</reference>
<keyword evidence="2" id="KW-0472">Membrane</keyword>